<dbReference type="InterPro" id="IPR004089">
    <property type="entry name" value="MCPsignal_dom"/>
</dbReference>
<dbReference type="Pfam" id="PF00015">
    <property type="entry name" value="MCPsignal"/>
    <property type="match status" value="1"/>
</dbReference>
<evidence type="ECO:0000256" key="2">
    <source>
        <dbReference type="PROSITE-ProRule" id="PRU00284"/>
    </source>
</evidence>
<dbReference type="RefSeq" id="WP_165865992.1">
    <property type="nucleotide sequence ID" value="NZ_UPPP01000073.1"/>
</dbReference>
<accession>A0A498R3V8</accession>
<dbReference type="GO" id="GO:0016020">
    <property type="term" value="C:membrane"/>
    <property type="evidence" value="ECO:0007669"/>
    <property type="project" value="InterPro"/>
</dbReference>
<dbReference type="Proteomes" id="UP000277811">
    <property type="component" value="Unassembled WGS sequence"/>
</dbReference>
<keyword evidence="5" id="KW-1185">Reference proteome</keyword>
<protein>
    <recommendedName>
        <fullName evidence="3">Methyl-accepting transducer domain-containing protein</fullName>
    </recommendedName>
</protein>
<dbReference type="AlphaFoldDB" id="A0A498R3V8"/>
<evidence type="ECO:0000313" key="4">
    <source>
        <dbReference type="EMBL" id="VBB07356.1"/>
    </source>
</evidence>
<evidence type="ECO:0000313" key="5">
    <source>
        <dbReference type="Proteomes" id="UP000277811"/>
    </source>
</evidence>
<dbReference type="GO" id="GO:0007165">
    <property type="term" value="P:signal transduction"/>
    <property type="evidence" value="ECO:0007669"/>
    <property type="project" value="UniProtKB-KW"/>
</dbReference>
<evidence type="ECO:0000256" key="1">
    <source>
        <dbReference type="ARBA" id="ARBA00023224"/>
    </source>
</evidence>
<name>A0A498R3V8_9FIRM</name>
<dbReference type="SMART" id="SM00283">
    <property type="entry name" value="MA"/>
    <property type="match status" value="1"/>
</dbReference>
<dbReference type="Gene3D" id="1.10.287.950">
    <property type="entry name" value="Methyl-accepting chemotaxis protein"/>
    <property type="match status" value="1"/>
</dbReference>
<dbReference type="EMBL" id="UPPP01000073">
    <property type="protein sequence ID" value="VBB07356.1"/>
    <property type="molecule type" value="Genomic_DNA"/>
</dbReference>
<feature type="domain" description="Methyl-accepting transducer" evidence="3">
    <location>
        <begin position="97"/>
        <end position="271"/>
    </location>
</feature>
<dbReference type="PANTHER" id="PTHR32089:SF112">
    <property type="entry name" value="LYSOZYME-LIKE PROTEIN-RELATED"/>
    <property type="match status" value="1"/>
</dbReference>
<sequence>MVKLNSLVDSAPVIQQLVPIDCFVMITDSEGAVLAFAPAKTFDMHTAVGNKAATGGSVDQCLKSGKVVDKKLGKDLYGVPIRSISIPIYEEDRLVGASAVGISLETQQTLHEAAQTVAATSEEITATTQELAATATQLAQDLDSIKSSGHLVQGEIKKTDDILKFVSEVAANSNLLGLNAAIEAARAGEHGRGFAVVADEIRKMAVNSADSVKDIKQILGTIQRELTSIINALNDATLLGERQAAATEQVSASMQGLAASATEIEKVAEII</sequence>
<dbReference type="SUPFAM" id="SSF58104">
    <property type="entry name" value="Methyl-accepting chemotaxis protein (MCP) signaling domain"/>
    <property type="match status" value="1"/>
</dbReference>
<dbReference type="PANTHER" id="PTHR32089">
    <property type="entry name" value="METHYL-ACCEPTING CHEMOTAXIS PROTEIN MCPB"/>
    <property type="match status" value="1"/>
</dbReference>
<keyword evidence="1 2" id="KW-0807">Transducer</keyword>
<evidence type="ECO:0000259" key="3">
    <source>
        <dbReference type="PROSITE" id="PS50111"/>
    </source>
</evidence>
<proteinExistence type="predicted"/>
<gene>
    <name evidence="4" type="ORF">LUCI_2600</name>
</gene>
<organism evidence="4 5">
    <name type="scientific">Lucifera butyrica</name>
    <dbReference type="NCBI Taxonomy" id="1351585"/>
    <lineage>
        <taxon>Bacteria</taxon>
        <taxon>Bacillati</taxon>
        <taxon>Bacillota</taxon>
        <taxon>Negativicutes</taxon>
        <taxon>Veillonellales</taxon>
        <taxon>Veillonellaceae</taxon>
        <taxon>Lucifera</taxon>
    </lineage>
</organism>
<dbReference type="PROSITE" id="PS50111">
    <property type="entry name" value="CHEMOTAXIS_TRANSDUC_2"/>
    <property type="match status" value="1"/>
</dbReference>
<reference evidence="4 5" key="1">
    <citation type="submission" date="2018-06" db="EMBL/GenBank/DDBJ databases">
        <authorList>
            <person name="Strepis N."/>
        </authorList>
    </citation>
    <scope>NUCLEOTIDE SEQUENCE [LARGE SCALE GENOMIC DNA]</scope>
    <source>
        <strain evidence="4">LUCI</strain>
    </source>
</reference>